<reference evidence="4" key="1">
    <citation type="submission" date="2023-03" db="EMBL/GenBank/DDBJ databases">
        <authorList>
            <person name="Julca I."/>
        </authorList>
    </citation>
    <scope>NUCLEOTIDE SEQUENCE</scope>
</reference>
<dbReference type="Proteomes" id="UP001161247">
    <property type="component" value="Chromosome 7"/>
</dbReference>
<dbReference type="PROSITE" id="PS51375">
    <property type="entry name" value="PPR"/>
    <property type="match status" value="3"/>
</dbReference>
<dbReference type="NCBIfam" id="TIGR00756">
    <property type="entry name" value="PPR"/>
    <property type="match status" value="3"/>
</dbReference>
<gene>
    <name evidence="4" type="ORF">OLC1_LOCUS21058</name>
</gene>
<organism evidence="4 5">
    <name type="scientific">Oldenlandia corymbosa var. corymbosa</name>
    <dbReference type="NCBI Taxonomy" id="529605"/>
    <lineage>
        <taxon>Eukaryota</taxon>
        <taxon>Viridiplantae</taxon>
        <taxon>Streptophyta</taxon>
        <taxon>Embryophyta</taxon>
        <taxon>Tracheophyta</taxon>
        <taxon>Spermatophyta</taxon>
        <taxon>Magnoliopsida</taxon>
        <taxon>eudicotyledons</taxon>
        <taxon>Gunneridae</taxon>
        <taxon>Pentapetalae</taxon>
        <taxon>asterids</taxon>
        <taxon>lamiids</taxon>
        <taxon>Gentianales</taxon>
        <taxon>Rubiaceae</taxon>
        <taxon>Rubioideae</taxon>
        <taxon>Spermacoceae</taxon>
        <taxon>Hedyotis-Oldenlandia complex</taxon>
        <taxon>Oldenlandia</taxon>
    </lineage>
</organism>
<dbReference type="AlphaFoldDB" id="A0AAV1E2T9"/>
<dbReference type="GO" id="GO:0005739">
    <property type="term" value="C:mitochondrion"/>
    <property type="evidence" value="ECO:0007669"/>
    <property type="project" value="TreeGrafter"/>
</dbReference>
<dbReference type="Gene3D" id="1.25.40.10">
    <property type="entry name" value="Tetratricopeptide repeat domain"/>
    <property type="match status" value="3"/>
</dbReference>
<evidence type="ECO:0000256" key="3">
    <source>
        <dbReference type="PROSITE-ProRule" id="PRU00708"/>
    </source>
</evidence>
<dbReference type="InterPro" id="IPR002885">
    <property type="entry name" value="PPR_rpt"/>
</dbReference>
<proteinExistence type="inferred from homology"/>
<accession>A0AAV1E2T9</accession>
<dbReference type="PANTHER" id="PTHR45717">
    <property type="entry name" value="OS12G0527900 PROTEIN"/>
    <property type="match status" value="1"/>
</dbReference>
<evidence type="ECO:0000313" key="4">
    <source>
        <dbReference type="EMBL" id="CAI9114244.1"/>
    </source>
</evidence>
<feature type="repeat" description="PPR" evidence="3">
    <location>
        <begin position="56"/>
        <end position="90"/>
    </location>
</feature>
<comment type="similarity">
    <text evidence="1">Belongs to the PPR family. P subfamily.</text>
</comment>
<dbReference type="Pfam" id="PF13812">
    <property type="entry name" value="PPR_3"/>
    <property type="match status" value="1"/>
</dbReference>
<dbReference type="InterPro" id="IPR011990">
    <property type="entry name" value="TPR-like_helical_dom_sf"/>
</dbReference>
<evidence type="ECO:0000313" key="5">
    <source>
        <dbReference type="Proteomes" id="UP001161247"/>
    </source>
</evidence>
<feature type="repeat" description="PPR" evidence="3">
    <location>
        <begin position="124"/>
        <end position="158"/>
    </location>
</feature>
<feature type="repeat" description="PPR" evidence="3">
    <location>
        <begin position="264"/>
        <end position="298"/>
    </location>
</feature>
<keyword evidence="2" id="KW-0677">Repeat</keyword>
<dbReference type="PANTHER" id="PTHR45717:SF5">
    <property type="entry name" value="PENTACOTRIPEPTIDE-REPEAT REGION OF PRORP DOMAIN-CONTAINING PROTEIN"/>
    <property type="match status" value="1"/>
</dbReference>
<evidence type="ECO:0000256" key="1">
    <source>
        <dbReference type="ARBA" id="ARBA00007626"/>
    </source>
</evidence>
<dbReference type="Pfam" id="PF01535">
    <property type="entry name" value="PPR"/>
    <property type="match status" value="1"/>
</dbReference>
<dbReference type="GO" id="GO:0003729">
    <property type="term" value="F:mRNA binding"/>
    <property type="evidence" value="ECO:0007669"/>
    <property type="project" value="UniProtKB-ARBA"/>
</dbReference>
<sequence length="375" mass="43894">MDQPWKASSKLSELLESSKMHMTYADRVIWIDLLARTRGTQSAEMYFNGLQESDKTREAYGVLLHCYCRAKKLDKALELFGKMKELDYTSTWGYNSLASLFLGTMPEQIPLLVQEMEQKKLNADIATYDLLILSYGAQKDFGACEKVLEDMQKKDVKCEWTIYASLAAIYAYAGIHSKAAEFIHKMEMENACDRNYFHNLLGLYKDMKDVSGVYRTWNALKSIFPIPNNDDYLLMMCILSELSSLENLETWFKSWESGQFFEYDVRITNVVLEAYLLRDMIQKAKAFYKSMVAKGYDPNLRTMELLTRIYMKNYQIKPALKYLEMGSAMVTREQDQWFPQPETIKIFLEYFEGREDWDRAEKFCNILKKLKKIPS</sequence>
<keyword evidence="5" id="KW-1185">Reference proteome</keyword>
<dbReference type="EMBL" id="OX459124">
    <property type="protein sequence ID" value="CAI9114244.1"/>
    <property type="molecule type" value="Genomic_DNA"/>
</dbReference>
<name>A0AAV1E2T9_OLDCO</name>
<evidence type="ECO:0000256" key="2">
    <source>
        <dbReference type="ARBA" id="ARBA00022737"/>
    </source>
</evidence>
<protein>
    <submittedName>
        <fullName evidence="4">OLC1v1014917C1</fullName>
    </submittedName>
</protein>